<proteinExistence type="predicted"/>
<sequence>MRARIAGGQIRFVNALYQGFLLYGSSQEWTGCHPEGPGLENCARGNFTRFNKTKYKVLHLGLGNPQYQYRPGDEQIENSPSEKDLVVLVDERLDVTGQCALSDQKASCILDCIKSSVANRPREGTLSLYSALVRSHLECCIQLWSPQHRNYTDLLECIQNAMKMIRSLEHLFCEDKLKELW</sequence>
<accession>A0ABQ9DD87</accession>
<protein>
    <submittedName>
        <fullName evidence="1">Uncharacterized protein</fullName>
    </submittedName>
</protein>
<organism evidence="1 2">
    <name type="scientific">Willisornis vidua</name>
    <name type="common">Xingu scale-backed antbird</name>
    <dbReference type="NCBI Taxonomy" id="1566151"/>
    <lineage>
        <taxon>Eukaryota</taxon>
        <taxon>Metazoa</taxon>
        <taxon>Chordata</taxon>
        <taxon>Craniata</taxon>
        <taxon>Vertebrata</taxon>
        <taxon>Euteleostomi</taxon>
        <taxon>Archelosauria</taxon>
        <taxon>Archosauria</taxon>
        <taxon>Dinosauria</taxon>
        <taxon>Saurischia</taxon>
        <taxon>Theropoda</taxon>
        <taxon>Coelurosauria</taxon>
        <taxon>Aves</taxon>
        <taxon>Neognathae</taxon>
        <taxon>Neoaves</taxon>
        <taxon>Telluraves</taxon>
        <taxon>Australaves</taxon>
        <taxon>Passeriformes</taxon>
        <taxon>Thamnophilidae</taxon>
        <taxon>Willisornis</taxon>
    </lineage>
</organism>
<name>A0ABQ9DD87_9PASS</name>
<reference evidence="1" key="1">
    <citation type="submission" date="2019-10" db="EMBL/GenBank/DDBJ databases">
        <authorList>
            <person name="Soares A.E.R."/>
            <person name="Aleixo A."/>
            <person name="Schneider P."/>
            <person name="Miyaki C.Y."/>
            <person name="Schneider M.P."/>
            <person name="Mello C."/>
            <person name="Vasconcelos A.T.R."/>
        </authorList>
    </citation>
    <scope>NUCLEOTIDE SEQUENCE</scope>
    <source>
        <tissue evidence="1">Muscle</tissue>
    </source>
</reference>
<dbReference type="Proteomes" id="UP001145742">
    <property type="component" value="Unassembled WGS sequence"/>
</dbReference>
<comment type="caution">
    <text evidence="1">The sequence shown here is derived from an EMBL/GenBank/DDBJ whole genome shotgun (WGS) entry which is preliminary data.</text>
</comment>
<dbReference type="PANTHER" id="PTHR33332">
    <property type="entry name" value="REVERSE TRANSCRIPTASE DOMAIN-CONTAINING PROTEIN"/>
    <property type="match status" value="1"/>
</dbReference>
<keyword evidence="2" id="KW-1185">Reference proteome</keyword>
<gene>
    <name evidence="1" type="ORF">WISP_69166</name>
</gene>
<dbReference type="EMBL" id="WHWB01033810">
    <property type="protein sequence ID" value="KAJ7416725.1"/>
    <property type="molecule type" value="Genomic_DNA"/>
</dbReference>
<evidence type="ECO:0000313" key="1">
    <source>
        <dbReference type="EMBL" id="KAJ7416725.1"/>
    </source>
</evidence>
<evidence type="ECO:0000313" key="2">
    <source>
        <dbReference type="Proteomes" id="UP001145742"/>
    </source>
</evidence>